<dbReference type="Proteomes" id="UP000283975">
    <property type="component" value="Unassembled WGS sequence"/>
</dbReference>
<reference evidence="1 2" key="1">
    <citation type="submission" date="2018-08" db="EMBL/GenBank/DDBJ databases">
        <title>A genome reference for cultivated species of the human gut microbiota.</title>
        <authorList>
            <person name="Zou Y."/>
            <person name="Xue W."/>
            <person name="Luo G."/>
        </authorList>
    </citation>
    <scope>NUCLEOTIDE SEQUENCE [LARGE SCALE GENOMIC DNA]</scope>
    <source>
        <strain evidence="1 2">AM35-14</strain>
    </source>
</reference>
<gene>
    <name evidence="1" type="ORF">DW839_30645</name>
</gene>
<dbReference type="RefSeq" id="WP_119205962.1">
    <property type="nucleotide sequence ID" value="NZ_JAQEBA010000001.1"/>
</dbReference>
<evidence type="ECO:0000313" key="2">
    <source>
        <dbReference type="Proteomes" id="UP000283975"/>
    </source>
</evidence>
<accession>A0A414AGA8</accession>
<evidence type="ECO:0000313" key="1">
    <source>
        <dbReference type="EMBL" id="RHC46887.1"/>
    </source>
</evidence>
<name>A0A414AGA8_9FIRM</name>
<proteinExistence type="predicted"/>
<sequence length="185" mass="21511">MSAAWSLPYSLSVNGIDYEIREDFRAILDILSAFADEELSDPEKTQAMLEILYWPVIPPPHDLTEAAEKALWFIDCGVVHEDTPSPRVIDWEQDAGIIFPAVNRIAGFETRGCQIIHWWTFYGWFMEIGDGLFSQVLSIRQKLSKGKRLEKWEQEFLQNNKKLCELEKSTDKSKEEFDYFAELLK</sequence>
<dbReference type="Pfam" id="PF06854">
    <property type="entry name" value="Phage_Gp15"/>
    <property type="match status" value="1"/>
</dbReference>
<dbReference type="AlphaFoldDB" id="A0A414AGA8"/>
<protein>
    <recommendedName>
        <fullName evidence="3">Bacteriophage Gp15 protein</fullName>
    </recommendedName>
</protein>
<organism evidence="1 2">
    <name type="scientific">Enterocloster bolteae</name>
    <dbReference type="NCBI Taxonomy" id="208479"/>
    <lineage>
        <taxon>Bacteria</taxon>
        <taxon>Bacillati</taxon>
        <taxon>Bacillota</taxon>
        <taxon>Clostridia</taxon>
        <taxon>Lachnospirales</taxon>
        <taxon>Lachnospiraceae</taxon>
        <taxon>Enterocloster</taxon>
    </lineage>
</organism>
<dbReference type="EMBL" id="QSHZ01000059">
    <property type="protein sequence ID" value="RHC46887.1"/>
    <property type="molecule type" value="Genomic_DNA"/>
</dbReference>
<dbReference type="InterPro" id="IPR009660">
    <property type="entry name" value="Phage_A500_Gp15"/>
</dbReference>
<evidence type="ECO:0008006" key="3">
    <source>
        <dbReference type="Google" id="ProtNLM"/>
    </source>
</evidence>
<comment type="caution">
    <text evidence="1">The sequence shown here is derived from an EMBL/GenBank/DDBJ whole genome shotgun (WGS) entry which is preliminary data.</text>
</comment>